<gene>
    <name evidence="2" type="ORF">Tco_0973899</name>
</gene>
<feature type="compositionally biased region" description="Acidic residues" evidence="1">
    <location>
        <begin position="345"/>
        <end position="361"/>
    </location>
</feature>
<dbReference type="EMBL" id="BQNB010016094">
    <property type="protein sequence ID" value="GJT47742.1"/>
    <property type="molecule type" value="Genomic_DNA"/>
</dbReference>
<evidence type="ECO:0000313" key="3">
    <source>
        <dbReference type="Proteomes" id="UP001151760"/>
    </source>
</evidence>
<feature type="region of interest" description="Disordered" evidence="1">
    <location>
        <begin position="333"/>
        <end position="372"/>
    </location>
</feature>
<feature type="compositionally biased region" description="Basic and acidic residues" evidence="1">
    <location>
        <begin position="624"/>
        <end position="638"/>
    </location>
</feature>
<proteinExistence type="predicted"/>
<evidence type="ECO:0000256" key="1">
    <source>
        <dbReference type="SAM" id="MobiDB-lite"/>
    </source>
</evidence>
<sequence length="933" mass="106729">MSRINSQAEIVFEEHLVPRANRLVTRKNNQPVASDSHITDTMLRFVIEILRQHKLVSMPPPDPNNTYTKPPSENQILRFIKTLGYDEDPKTKMIAISKMFATRLHQPWRAILSVLKRSLTRKDSSWDIVRLPILHDTLGGDYKFGMEIPDRMISDAIKKLAGYKFYMAKKVESENAKIVDEPEEQHASLVKSGRGKGFMCYGDQVANVPTSLNIDVVPRKTRSQTIAEETVVGELANSISIQEPRSQQRQRSQLTIDRQTDKAVTDMYNEWGQKLKGLAVDDLAVLSLLDLQKGSKASILESLKQTKQAVAGEGSSAAHNKYYDSLDTDSDAILHSSSSDKTEESANETDVADESDMDLSDDNPNRDDAATGYGVFMHNKSTATPNSTYLRPTVTSFSLDFIQTLLDETPVNELTDFMSHPVYTNAQTTSVEMFPNKKAHHLSSLPATKTSYPTTYPQPSSLQAKAKKLMQKAKKNVREINFKRVVALKFREYEQKLEALTNFNVSEAFEKAVQARVLTEIKKLLPTHIPTTLTNYVRPRLNTSVLEVMKNNQINLFTQSSTSANDLLEMDLKLKLLNRIHLNKSNENHTTHQQLYDTLYESIILDQEALDAQDTEPSFHKRSHDNQDPPNNREGENKNKRRKDVGEPCSRSSRQNKYPVVHAKVDTPAIQPLELEDEYIQTRPNLEWYTKSGSAAKKIKAIIQKDELTIADLEDVGLERLKHQYQNDVELEYHVDQLKAAVLTEAKWKSDEDEVSKPRSTEGSVYSDLRIKSVVCIVVKKKWGYGFLSSLVVMRFDDQEYDFSYTDLPRLSLNDVEDMYLLQVQDKLHHLPLEFVKDFNNENMIDMVKRNKLGTDNKRLKGRDWIDMDVEKSNEIVDKIDKTLKHREQLKRLEEYVGGRPKTVNPCTFVRPMLYLMRRSFGVLRSFMWTILG</sequence>
<dbReference type="Proteomes" id="UP001151760">
    <property type="component" value="Unassembled WGS sequence"/>
</dbReference>
<reference evidence="2" key="1">
    <citation type="journal article" date="2022" name="Int. J. Mol. Sci.">
        <title>Draft Genome of Tanacetum Coccineum: Genomic Comparison of Closely Related Tanacetum-Family Plants.</title>
        <authorList>
            <person name="Yamashiro T."/>
            <person name="Shiraishi A."/>
            <person name="Nakayama K."/>
            <person name="Satake H."/>
        </authorList>
    </citation>
    <scope>NUCLEOTIDE SEQUENCE</scope>
</reference>
<organism evidence="2 3">
    <name type="scientific">Tanacetum coccineum</name>
    <dbReference type="NCBI Taxonomy" id="301880"/>
    <lineage>
        <taxon>Eukaryota</taxon>
        <taxon>Viridiplantae</taxon>
        <taxon>Streptophyta</taxon>
        <taxon>Embryophyta</taxon>
        <taxon>Tracheophyta</taxon>
        <taxon>Spermatophyta</taxon>
        <taxon>Magnoliopsida</taxon>
        <taxon>eudicotyledons</taxon>
        <taxon>Gunneridae</taxon>
        <taxon>Pentapetalae</taxon>
        <taxon>asterids</taxon>
        <taxon>campanulids</taxon>
        <taxon>Asterales</taxon>
        <taxon>Asteraceae</taxon>
        <taxon>Asteroideae</taxon>
        <taxon>Anthemideae</taxon>
        <taxon>Anthemidinae</taxon>
        <taxon>Tanacetum</taxon>
    </lineage>
</organism>
<comment type="caution">
    <text evidence="2">The sequence shown here is derived from an EMBL/GenBank/DDBJ whole genome shotgun (WGS) entry which is preliminary data.</text>
</comment>
<name>A0ABQ5EAZ9_9ASTR</name>
<feature type="region of interest" description="Disordered" evidence="1">
    <location>
        <begin position="612"/>
        <end position="659"/>
    </location>
</feature>
<evidence type="ECO:0000313" key="2">
    <source>
        <dbReference type="EMBL" id="GJT47742.1"/>
    </source>
</evidence>
<reference evidence="2" key="2">
    <citation type="submission" date="2022-01" db="EMBL/GenBank/DDBJ databases">
        <authorList>
            <person name="Yamashiro T."/>
            <person name="Shiraishi A."/>
            <person name="Satake H."/>
            <person name="Nakayama K."/>
        </authorList>
    </citation>
    <scope>NUCLEOTIDE SEQUENCE</scope>
</reference>
<protein>
    <submittedName>
        <fullName evidence="2">Uncharacterized protein</fullName>
    </submittedName>
</protein>
<keyword evidence="3" id="KW-1185">Reference proteome</keyword>
<accession>A0ABQ5EAZ9</accession>